<dbReference type="OrthoDB" id="7982113at2759"/>
<dbReference type="EMBL" id="AVOT02026986">
    <property type="protein sequence ID" value="MBW0518927.1"/>
    <property type="molecule type" value="Genomic_DNA"/>
</dbReference>
<accession>A0A9Q3EK67</accession>
<keyword evidence="2" id="KW-1185">Reference proteome</keyword>
<comment type="caution">
    <text evidence="1">The sequence shown here is derived from an EMBL/GenBank/DDBJ whole genome shotgun (WGS) entry which is preliminary data.</text>
</comment>
<proteinExistence type="predicted"/>
<dbReference type="AlphaFoldDB" id="A0A9Q3EK67"/>
<evidence type="ECO:0000313" key="2">
    <source>
        <dbReference type="Proteomes" id="UP000765509"/>
    </source>
</evidence>
<dbReference type="Proteomes" id="UP000765509">
    <property type="component" value="Unassembled WGS sequence"/>
</dbReference>
<name>A0A9Q3EK67_9BASI</name>
<gene>
    <name evidence="1" type="ORF">O181_058642</name>
</gene>
<evidence type="ECO:0000313" key="1">
    <source>
        <dbReference type="EMBL" id="MBW0518927.1"/>
    </source>
</evidence>
<protein>
    <submittedName>
        <fullName evidence="1">Uncharacterized protein</fullName>
    </submittedName>
</protein>
<organism evidence="1 2">
    <name type="scientific">Austropuccinia psidii MF-1</name>
    <dbReference type="NCBI Taxonomy" id="1389203"/>
    <lineage>
        <taxon>Eukaryota</taxon>
        <taxon>Fungi</taxon>
        <taxon>Dikarya</taxon>
        <taxon>Basidiomycota</taxon>
        <taxon>Pucciniomycotina</taxon>
        <taxon>Pucciniomycetes</taxon>
        <taxon>Pucciniales</taxon>
        <taxon>Sphaerophragmiaceae</taxon>
        <taxon>Austropuccinia</taxon>
    </lineage>
</organism>
<reference evidence="1" key="1">
    <citation type="submission" date="2021-03" db="EMBL/GenBank/DDBJ databases">
        <title>Draft genome sequence of rust myrtle Austropuccinia psidii MF-1, a brazilian biotype.</title>
        <authorList>
            <person name="Quecine M.C."/>
            <person name="Pachon D.M.R."/>
            <person name="Bonatelli M.L."/>
            <person name="Correr F.H."/>
            <person name="Franceschini L.M."/>
            <person name="Leite T.F."/>
            <person name="Margarido G.R.A."/>
            <person name="Almeida C.A."/>
            <person name="Ferrarezi J.A."/>
            <person name="Labate C.A."/>
        </authorList>
    </citation>
    <scope>NUCLEOTIDE SEQUENCE</scope>
    <source>
        <strain evidence="1">MF-1</strain>
    </source>
</reference>
<sequence length="86" mass="9662">MTKAQKSGNINKNADGFRRCALAKTPKNPAWVPQEENHIEGICLTDIGIEFLNKVKESYKMDKNCHILCQPLMKDCKEPSLSSKLA</sequence>